<evidence type="ECO:0000313" key="1">
    <source>
        <dbReference type="EMBL" id="SCA55324.1"/>
    </source>
</evidence>
<dbReference type="STRING" id="1867952.MTBPR1_10571"/>
<sequence length="191" mass="21760">MMEDFDKIHGIQSDLNEQEIFFYYSGYVTEDLLLSAGKMVKKKLDLVKVDKKISRAIFAIFVEEVQNIIRYSKGVLSAVENDLETQQEADELRHGFVLIGKTNDRYYVCCGNIVYNEDAVRIERSLKEIQNLDSAGLKLKYKEAIKKPAPQGSKGAGLGLIDIARRASGGFSFEFKPHDDLHKYFYLKAYA</sequence>
<organism evidence="1 2">
    <name type="scientific">Candidatus Terasakiella magnetica</name>
    <dbReference type="NCBI Taxonomy" id="1867952"/>
    <lineage>
        <taxon>Bacteria</taxon>
        <taxon>Pseudomonadati</taxon>
        <taxon>Pseudomonadota</taxon>
        <taxon>Alphaproteobacteria</taxon>
        <taxon>Rhodospirillales</taxon>
        <taxon>Terasakiellaceae</taxon>
        <taxon>Terasakiella</taxon>
    </lineage>
</organism>
<dbReference type="Proteomes" id="UP000231658">
    <property type="component" value="Unassembled WGS sequence"/>
</dbReference>
<gene>
    <name evidence="1" type="ORF">MTBPR1_10571</name>
</gene>
<name>A0A1C3RDN6_9PROT</name>
<dbReference type="NCBIfam" id="NF038262">
    <property type="entry name" value="SiaB_fam_kinase"/>
    <property type="match status" value="1"/>
</dbReference>
<dbReference type="InterPro" id="IPR046239">
    <property type="entry name" value="DUF6272"/>
</dbReference>
<dbReference type="RefSeq" id="WP_126464963.1">
    <property type="nucleotide sequence ID" value="NZ_FLYE01000001.1"/>
</dbReference>
<dbReference type="Pfam" id="PF19788">
    <property type="entry name" value="DUF6272"/>
    <property type="match status" value="1"/>
</dbReference>
<proteinExistence type="predicted"/>
<accession>A0A1C3RDN6</accession>
<reference evidence="1 2" key="1">
    <citation type="submission" date="2016-07" db="EMBL/GenBank/DDBJ databases">
        <authorList>
            <person name="Lefevre C.T."/>
        </authorList>
    </citation>
    <scope>NUCLEOTIDE SEQUENCE [LARGE SCALE GENOMIC DNA]</scope>
    <source>
        <strain evidence="1">PR1</strain>
    </source>
</reference>
<dbReference type="EMBL" id="FLYE01000001">
    <property type="protein sequence ID" value="SCA55324.1"/>
    <property type="molecule type" value="Genomic_DNA"/>
</dbReference>
<dbReference type="OrthoDB" id="5365713at2"/>
<dbReference type="AlphaFoldDB" id="A0A1C3RDN6"/>
<keyword evidence="2" id="KW-1185">Reference proteome</keyword>
<evidence type="ECO:0000313" key="2">
    <source>
        <dbReference type="Proteomes" id="UP000231658"/>
    </source>
</evidence>
<protein>
    <submittedName>
        <fullName evidence="1">Uncharacterized protein</fullName>
    </submittedName>
</protein>